<dbReference type="SUPFAM" id="SSF47413">
    <property type="entry name" value="lambda repressor-like DNA-binding domains"/>
    <property type="match status" value="1"/>
</dbReference>
<accession>A0A371Q6L6</accession>
<evidence type="ECO:0000259" key="1">
    <source>
        <dbReference type="SMART" id="SM00530"/>
    </source>
</evidence>
<dbReference type="OrthoDB" id="3542608at2"/>
<dbReference type="Gene3D" id="1.10.260.40">
    <property type="entry name" value="lambda repressor-like DNA-binding domains"/>
    <property type="match status" value="1"/>
</dbReference>
<comment type="caution">
    <text evidence="2">The sequence shown here is derived from an EMBL/GenBank/DDBJ whole genome shotgun (WGS) entry which is preliminary data.</text>
</comment>
<sequence length="305" mass="33440">MSTITTRSAAAASRRGELAAFLRLRRERIAPKDVGLPGGPRRRTPGLRREEVAQRAGVGVAWYTWLEQGRAINPSVQVLDAIARALLLDPTERDHLHRLAGVPGAAKCTPARQPLPPEAQTILDSLSPLPASMVSAGYDVLAFNEAYAALDPRMVLLPPSDRNVLWRLFTADENTQPLVDWEREVSFMVGQLRAEFGRRLHDPGWRAYIRKLSEASPLFVEMWARHEVSAPVTHRKGFRTVDGREVTITATGFTTAAVPDAKMWIYTPAGPEAVRVIDELLVRYREIGAAGLVAEGAEGAEGPGS</sequence>
<dbReference type="CDD" id="cd00093">
    <property type="entry name" value="HTH_XRE"/>
    <property type="match status" value="1"/>
</dbReference>
<proteinExistence type="predicted"/>
<dbReference type="GO" id="GO:0003677">
    <property type="term" value="F:DNA binding"/>
    <property type="evidence" value="ECO:0007669"/>
    <property type="project" value="InterPro"/>
</dbReference>
<keyword evidence="3" id="KW-1185">Reference proteome</keyword>
<reference evidence="2 3" key="1">
    <citation type="submission" date="2018-08" db="EMBL/GenBank/DDBJ databases">
        <title>Streptomyces NEAU-D10 sp. nov., a novel Actinomycete isolated from soil.</title>
        <authorList>
            <person name="Jin L."/>
        </authorList>
    </citation>
    <scope>NUCLEOTIDE SEQUENCE [LARGE SCALE GENOMIC DNA]</scope>
    <source>
        <strain evidence="2 3">NEAU-D10</strain>
    </source>
</reference>
<gene>
    <name evidence="2" type="ORF">DY245_11140</name>
</gene>
<dbReference type="Pfam" id="PF13560">
    <property type="entry name" value="HTH_31"/>
    <property type="match status" value="1"/>
</dbReference>
<dbReference type="InterPro" id="IPR010982">
    <property type="entry name" value="Lambda_DNA-bd_dom_sf"/>
</dbReference>
<feature type="domain" description="HTH cro/C1-type" evidence="1">
    <location>
        <begin position="23"/>
        <end position="93"/>
    </location>
</feature>
<name>A0A371Q6L6_STRIH</name>
<dbReference type="Pfam" id="PF17765">
    <property type="entry name" value="MLTR_LBD"/>
    <property type="match status" value="1"/>
</dbReference>
<dbReference type="InterPro" id="IPR041413">
    <property type="entry name" value="MLTR_LBD"/>
</dbReference>
<dbReference type="SMART" id="SM00530">
    <property type="entry name" value="HTH_XRE"/>
    <property type="match status" value="1"/>
</dbReference>
<dbReference type="PANTHER" id="PTHR35010:SF2">
    <property type="entry name" value="BLL4672 PROTEIN"/>
    <property type="match status" value="1"/>
</dbReference>
<organism evidence="2 3">
    <name type="scientific">Streptomyces inhibens</name>
    <dbReference type="NCBI Taxonomy" id="2293571"/>
    <lineage>
        <taxon>Bacteria</taxon>
        <taxon>Bacillati</taxon>
        <taxon>Actinomycetota</taxon>
        <taxon>Actinomycetes</taxon>
        <taxon>Kitasatosporales</taxon>
        <taxon>Streptomycetaceae</taxon>
        <taxon>Streptomyces</taxon>
    </lineage>
</organism>
<evidence type="ECO:0000313" key="2">
    <source>
        <dbReference type="EMBL" id="REK90311.1"/>
    </source>
</evidence>
<dbReference type="RefSeq" id="WP_128506156.1">
    <property type="nucleotide sequence ID" value="NZ_QUAC01000077.1"/>
</dbReference>
<dbReference type="InterPro" id="IPR001387">
    <property type="entry name" value="Cro/C1-type_HTH"/>
</dbReference>
<protein>
    <submittedName>
        <fullName evidence="2">XRE family transcriptional regulator</fullName>
    </submittedName>
</protein>
<dbReference type="AlphaFoldDB" id="A0A371Q6L6"/>
<evidence type="ECO:0000313" key="3">
    <source>
        <dbReference type="Proteomes" id="UP000262477"/>
    </source>
</evidence>
<dbReference type="PANTHER" id="PTHR35010">
    <property type="entry name" value="BLL4672 PROTEIN-RELATED"/>
    <property type="match status" value="1"/>
</dbReference>
<dbReference type="EMBL" id="QUAC01000077">
    <property type="protein sequence ID" value="REK90311.1"/>
    <property type="molecule type" value="Genomic_DNA"/>
</dbReference>
<dbReference type="Proteomes" id="UP000262477">
    <property type="component" value="Unassembled WGS sequence"/>
</dbReference>
<dbReference type="Gene3D" id="3.30.450.180">
    <property type="match status" value="1"/>
</dbReference>